<gene>
    <name evidence="2" type="ORF">UFOVP1316_43</name>
    <name evidence="3" type="ORF">UFOVP1428_52</name>
    <name evidence="4" type="ORF">UFOVP1526_47</name>
</gene>
<dbReference type="Gene3D" id="3.40.630.30">
    <property type="match status" value="1"/>
</dbReference>
<reference evidence="4" key="1">
    <citation type="submission" date="2020-05" db="EMBL/GenBank/DDBJ databases">
        <authorList>
            <person name="Chiriac C."/>
            <person name="Salcher M."/>
            <person name="Ghai R."/>
            <person name="Kavagutti S V."/>
        </authorList>
    </citation>
    <scope>NUCLEOTIDE SEQUENCE</scope>
</reference>
<dbReference type="InterPro" id="IPR016181">
    <property type="entry name" value="Acyl_CoA_acyltransferase"/>
</dbReference>
<evidence type="ECO:0000313" key="4">
    <source>
        <dbReference type="EMBL" id="CAB5227475.1"/>
    </source>
</evidence>
<accession>A0A6J7XBP0</accession>
<evidence type="ECO:0000259" key="1">
    <source>
        <dbReference type="PROSITE" id="PS51186"/>
    </source>
</evidence>
<evidence type="ECO:0000313" key="3">
    <source>
        <dbReference type="EMBL" id="CAB4211450.1"/>
    </source>
</evidence>
<dbReference type="PROSITE" id="PS51186">
    <property type="entry name" value="GNAT"/>
    <property type="match status" value="1"/>
</dbReference>
<name>A0A6J7XBP0_9CAUD</name>
<protein>
    <submittedName>
        <fullName evidence="4">GNAT domain containing protein</fullName>
    </submittedName>
</protein>
<dbReference type="InterPro" id="IPR000182">
    <property type="entry name" value="GNAT_dom"/>
</dbReference>
<proteinExistence type="predicted"/>
<sequence length="140" mass="16026">MIRLRQTDDIDEVRELDKLAFPLDHWIGDEHTFWVATSDDGTSAGYCAAVFRPEHGYVFLSRAAVFPWAAGTGLQRRMIRARVRWARGIAGCDRVITYTSLKNYESMVNLLRCGFRFYVPTVEFAGPNFHYMRLPICAGT</sequence>
<dbReference type="Pfam" id="PF00583">
    <property type="entry name" value="Acetyltransf_1"/>
    <property type="match status" value="1"/>
</dbReference>
<dbReference type="EMBL" id="LR798376">
    <property type="protein sequence ID" value="CAB5227475.1"/>
    <property type="molecule type" value="Genomic_DNA"/>
</dbReference>
<dbReference type="SUPFAM" id="SSF55729">
    <property type="entry name" value="Acyl-CoA N-acyltransferases (Nat)"/>
    <property type="match status" value="1"/>
</dbReference>
<organism evidence="4">
    <name type="scientific">uncultured Caudovirales phage</name>
    <dbReference type="NCBI Taxonomy" id="2100421"/>
    <lineage>
        <taxon>Viruses</taxon>
        <taxon>Duplodnaviria</taxon>
        <taxon>Heunggongvirae</taxon>
        <taxon>Uroviricota</taxon>
        <taxon>Caudoviricetes</taxon>
        <taxon>Peduoviridae</taxon>
        <taxon>Maltschvirus</taxon>
        <taxon>Maltschvirus maltsch</taxon>
    </lineage>
</organism>
<dbReference type="EMBL" id="LR797268">
    <property type="protein sequence ID" value="CAB4197992.1"/>
    <property type="molecule type" value="Genomic_DNA"/>
</dbReference>
<evidence type="ECO:0000313" key="2">
    <source>
        <dbReference type="EMBL" id="CAB4197992.1"/>
    </source>
</evidence>
<dbReference type="GO" id="GO:0016747">
    <property type="term" value="F:acyltransferase activity, transferring groups other than amino-acyl groups"/>
    <property type="evidence" value="ECO:0007669"/>
    <property type="project" value="InterPro"/>
</dbReference>
<feature type="domain" description="N-acetyltransferase" evidence="1">
    <location>
        <begin position="1"/>
        <end position="137"/>
    </location>
</feature>
<dbReference type="EMBL" id="LR797374">
    <property type="protein sequence ID" value="CAB4211450.1"/>
    <property type="molecule type" value="Genomic_DNA"/>
</dbReference>